<evidence type="ECO:0000256" key="2">
    <source>
        <dbReference type="ARBA" id="ARBA00022729"/>
    </source>
</evidence>
<feature type="chain" id="PRO_5044346136" description="Ig-like domain-containing protein" evidence="9">
    <location>
        <begin position="21"/>
        <end position="315"/>
    </location>
</feature>
<evidence type="ECO:0000259" key="10">
    <source>
        <dbReference type="PROSITE" id="PS50835"/>
    </source>
</evidence>
<accession>A0AAY5KZE3</accession>
<dbReference type="InterPro" id="IPR050504">
    <property type="entry name" value="IgSF_BTN/MOG"/>
</dbReference>
<keyword evidence="5" id="KW-0325">Glycoprotein</keyword>
<keyword evidence="6" id="KW-0393">Immunoglobulin domain</keyword>
<keyword evidence="3 8" id="KW-0472">Membrane</keyword>
<dbReference type="SMART" id="SM00409">
    <property type="entry name" value="IG"/>
    <property type="match status" value="1"/>
</dbReference>
<dbReference type="Proteomes" id="UP000265140">
    <property type="component" value="Chromosome 24"/>
</dbReference>
<evidence type="ECO:0000256" key="6">
    <source>
        <dbReference type="ARBA" id="ARBA00023319"/>
    </source>
</evidence>
<organism evidence="11 12">
    <name type="scientific">Esox lucius</name>
    <name type="common">Northern pike</name>
    <dbReference type="NCBI Taxonomy" id="8010"/>
    <lineage>
        <taxon>Eukaryota</taxon>
        <taxon>Metazoa</taxon>
        <taxon>Chordata</taxon>
        <taxon>Craniata</taxon>
        <taxon>Vertebrata</taxon>
        <taxon>Euteleostomi</taxon>
        <taxon>Actinopterygii</taxon>
        <taxon>Neopterygii</taxon>
        <taxon>Teleostei</taxon>
        <taxon>Protacanthopterygii</taxon>
        <taxon>Esociformes</taxon>
        <taxon>Esocidae</taxon>
        <taxon>Esox</taxon>
    </lineage>
</organism>
<dbReference type="GO" id="GO:0001817">
    <property type="term" value="P:regulation of cytokine production"/>
    <property type="evidence" value="ECO:0007669"/>
    <property type="project" value="TreeGrafter"/>
</dbReference>
<dbReference type="InterPro" id="IPR053896">
    <property type="entry name" value="BTN3A2-like_Ig-C"/>
</dbReference>
<dbReference type="Pfam" id="PF22705">
    <property type="entry name" value="C2-set_3"/>
    <property type="match status" value="1"/>
</dbReference>
<dbReference type="GO" id="GO:0005102">
    <property type="term" value="F:signaling receptor binding"/>
    <property type="evidence" value="ECO:0007669"/>
    <property type="project" value="TreeGrafter"/>
</dbReference>
<dbReference type="GO" id="GO:0050852">
    <property type="term" value="P:T cell receptor signaling pathway"/>
    <property type="evidence" value="ECO:0007669"/>
    <property type="project" value="TreeGrafter"/>
</dbReference>
<dbReference type="GO" id="GO:1903037">
    <property type="term" value="P:regulation of leukocyte cell-cell adhesion"/>
    <property type="evidence" value="ECO:0007669"/>
    <property type="project" value="UniProtKB-ARBA"/>
</dbReference>
<dbReference type="InterPro" id="IPR007110">
    <property type="entry name" value="Ig-like_dom"/>
</dbReference>
<dbReference type="InterPro" id="IPR013106">
    <property type="entry name" value="Ig_V-set"/>
</dbReference>
<dbReference type="SMART" id="SM00406">
    <property type="entry name" value="IGv"/>
    <property type="match status" value="1"/>
</dbReference>
<dbReference type="RefSeq" id="XP_034146650.1">
    <property type="nucleotide sequence ID" value="XM_034290759.1"/>
</dbReference>
<dbReference type="GeneTree" id="ENSGT01050000244843"/>
<dbReference type="PROSITE" id="PS50835">
    <property type="entry name" value="IG_LIKE"/>
    <property type="match status" value="2"/>
</dbReference>
<evidence type="ECO:0000256" key="1">
    <source>
        <dbReference type="ARBA" id="ARBA00004370"/>
    </source>
</evidence>
<feature type="transmembrane region" description="Helical" evidence="8">
    <location>
        <begin position="251"/>
        <end position="276"/>
    </location>
</feature>
<keyword evidence="4" id="KW-1015">Disulfide bond</keyword>
<feature type="domain" description="Ig-like" evidence="10">
    <location>
        <begin position="17"/>
        <end position="123"/>
    </location>
</feature>
<dbReference type="Ensembl" id="ENSELUT00000087534.1">
    <property type="protein sequence ID" value="ENSELUP00000094473.1"/>
    <property type="gene ID" value="ENSELUG00000042150.1"/>
</dbReference>
<keyword evidence="8" id="KW-0812">Transmembrane</keyword>
<dbReference type="InterPro" id="IPR013783">
    <property type="entry name" value="Ig-like_fold"/>
</dbReference>
<reference evidence="11" key="3">
    <citation type="submission" date="2025-09" db="UniProtKB">
        <authorList>
            <consortium name="Ensembl"/>
        </authorList>
    </citation>
    <scope>IDENTIFICATION</scope>
</reference>
<dbReference type="PANTHER" id="PTHR24100">
    <property type="entry name" value="BUTYROPHILIN"/>
    <property type="match status" value="1"/>
</dbReference>
<dbReference type="SUPFAM" id="SSF48726">
    <property type="entry name" value="Immunoglobulin"/>
    <property type="match status" value="2"/>
</dbReference>
<evidence type="ECO:0000313" key="12">
    <source>
        <dbReference type="Proteomes" id="UP000265140"/>
    </source>
</evidence>
<evidence type="ECO:0000256" key="4">
    <source>
        <dbReference type="ARBA" id="ARBA00023157"/>
    </source>
</evidence>
<dbReference type="Pfam" id="PF07686">
    <property type="entry name" value="V-set"/>
    <property type="match status" value="1"/>
</dbReference>
<evidence type="ECO:0000256" key="7">
    <source>
        <dbReference type="SAM" id="MobiDB-lite"/>
    </source>
</evidence>
<evidence type="ECO:0000313" key="11">
    <source>
        <dbReference type="Ensembl" id="ENSELUP00000094473.1"/>
    </source>
</evidence>
<dbReference type="FunFam" id="2.60.40.10:FF:000142">
    <property type="entry name" value="V-set domain-containing T-cell activation inhibitor 1"/>
    <property type="match status" value="1"/>
</dbReference>
<feature type="region of interest" description="Disordered" evidence="7">
    <location>
        <begin position="289"/>
        <end position="315"/>
    </location>
</feature>
<reference evidence="11 12" key="1">
    <citation type="submission" date="2020-02" db="EMBL/GenBank/DDBJ databases">
        <title>Esox lucius (northern pike) genome, fEsoLuc1, primary haplotype.</title>
        <authorList>
            <person name="Myers G."/>
            <person name="Karagic N."/>
            <person name="Meyer A."/>
            <person name="Pippel M."/>
            <person name="Reichard M."/>
            <person name="Winkler S."/>
            <person name="Tracey A."/>
            <person name="Sims Y."/>
            <person name="Howe K."/>
            <person name="Rhie A."/>
            <person name="Formenti G."/>
            <person name="Durbin R."/>
            <person name="Fedrigo O."/>
            <person name="Jarvis E.D."/>
        </authorList>
    </citation>
    <scope>NUCLEOTIDE SEQUENCE [LARGE SCALE GENOMIC DNA]</scope>
</reference>
<feature type="signal peptide" evidence="9">
    <location>
        <begin position="1"/>
        <end position="20"/>
    </location>
</feature>
<dbReference type="Gene3D" id="2.60.40.10">
    <property type="entry name" value="Immunoglobulins"/>
    <property type="match status" value="2"/>
</dbReference>
<dbReference type="GO" id="GO:0050863">
    <property type="term" value="P:regulation of T cell activation"/>
    <property type="evidence" value="ECO:0007669"/>
    <property type="project" value="UniProtKB-ARBA"/>
</dbReference>
<evidence type="ECO:0000256" key="5">
    <source>
        <dbReference type="ARBA" id="ARBA00023180"/>
    </source>
</evidence>
<protein>
    <recommendedName>
        <fullName evidence="10">Ig-like domain-containing protein</fullName>
    </recommendedName>
</protein>
<dbReference type="AlphaFoldDB" id="A0AAY5KZE3"/>
<evidence type="ECO:0000256" key="8">
    <source>
        <dbReference type="SAM" id="Phobius"/>
    </source>
</evidence>
<keyword evidence="8" id="KW-1133">Transmembrane helix</keyword>
<keyword evidence="12" id="KW-1185">Reference proteome</keyword>
<comment type="subcellular location">
    <subcellularLocation>
        <location evidence="1">Membrane</location>
    </subcellularLocation>
</comment>
<feature type="domain" description="Ig-like" evidence="10">
    <location>
        <begin position="126"/>
        <end position="233"/>
    </location>
</feature>
<sequence>MKDYLMRIVVYGFLAFPVWAEDTAKVVGQSEPVVATVDDDVILPCTLRTIVRTINAVEEAVVWQRPDLKPKEVHFYRSRDDYNDDQNNNYRGRTSLFKEELKNGNISLKLTGVKLSDDGIYICFIPTLKSLNQKASVQLSVGAASKPQITVFGVDPMGVILKCEAGGLMYGPEMTWLNSDGNILPDGPTETETDSDGRYTVRGHVTIQKTDNNKFTCRVQQHQINHKMETEIHVPDQMFSEPWSYWSQSYWWAWLIGGLTGGACGIYWGLPLYGYIRYKINEWIRKKRNRDTTDDEDSPMSGVEDGNKEAVQTGS</sequence>
<name>A0AAY5KZE3_ESOLU</name>
<dbReference type="GO" id="GO:0009897">
    <property type="term" value="C:external side of plasma membrane"/>
    <property type="evidence" value="ECO:0007669"/>
    <property type="project" value="TreeGrafter"/>
</dbReference>
<evidence type="ECO:0000256" key="3">
    <source>
        <dbReference type="ARBA" id="ARBA00023136"/>
    </source>
</evidence>
<reference evidence="11" key="2">
    <citation type="submission" date="2025-08" db="UniProtKB">
        <authorList>
            <consortium name="Ensembl"/>
        </authorList>
    </citation>
    <scope>IDENTIFICATION</scope>
</reference>
<evidence type="ECO:0000256" key="9">
    <source>
        <dbReference type="SAM" id="SignalP"/>
    </source>
</evidence>
<proteinExistence type="predicted"/>
<dbReference type="GeneID" id="117593956"/>
<dbReference type="InterPro" id="IPR003599">
    <property type="entry name" value="Ig_sub"/>
</dbReference>
<dbReference type="PANTHER" id="PTHR24100:SF151">
    <property type="entry name" value="ICOS LIGAND"/>
    <property type="match status" value="1"/>
</dbReference>
<dbReference type="InterPro" id="IPR036179">
    <property type="entry name" value="Ig-like_dom_sf"/>
</dbReference>
<keyword evidence="2 9" id="KW-0732">Signal</keyword>